<reference evidence="2 3" key="1">
    <citation type="journal article" date="2022" name="G3 (Bethesda)">
        <title>Enemy or ally: a genomic approach to elucidate the lifestyle of Phyllosticta citrichinaensis.</title>
        <authorList>
            <person name="Buijs V.A."/>
            <person name="Groenewald J.Z."/>
            <person name="Haridas S."/>
            <person name="LaButti K.M."/>
            <person name="Lipzen A."/>
            <person name="Martin F.M."/>
            <person name="Barry K."/>
            <person name="Grigoriev I.V."/>
            <person name="Crous P.W."/>
            <person name="Seidl M.F."/>
        </authorList>
    </citation>
    <scope>NUCLEOTIDE SEQUENCE [LARGE SCALE GENOMIC DNA]</scope>
    <source>
        <strain evidence="2 3">CBS 129764</strain>
    </source>
</reference>
<feature type="region of interest" description="Disordered" evidence="1">
    <location>
        <begin position="468"/>
        <end position="531"/>
    </location>
</feature>
<feature type="compositionally biased region" description="Polar residues" evidence="1">
    <location>
        <begin position="230"/>
        <end position="240"/>
    </location>
</feature>
<feature type="region of interest" description="Disordered" evidence="1">
    <location>
        <begin position="122"/>
        <end position="189"/>
    </location>
</feature>
<gene>
    <name evidence="2" type="ORF">IWX90DRAFT_20647</name>
</gene>
<keyword evidence="3" id="KW-1185">Reference proteome</keyword>
<evidence type="ECO:0000313" key="2">
    <source>
        <dbReference type="EMBL" id="KAK8177533.1"/>
    </source>
</evidence>
<dbReference type="EMBL" id="JBBWUH010000001">
    <property type="protein sequence ID" value="KAK8177533.1"/>
    <property type="molecule type" value="Genomic_DNA"/>
</dbReference>
<feature type="compositionally biased region" description="Basic and acidic residues" evidence="1">
    <location>
        <begin position="481"/>
        <end position="512"/>
    </location>
</feature>
<feature type="compositionally biased region" description="Polar residues" evidence="1">
    <location>
        <begin position="258"/>
        <end position="271"/>
    </location>
</feature>
<evidence type="ECO:0000256" key="1">
    <source>
        <dbReference type="SAM" id="MobiDB-lite"/>
    </source>
</evidence>
<evidence type="ECO:0000313" key="3">
    <source>
        <dbReference type="Proteomes" id="UP001456524"/>
    </source>
</evidence>
<dbReference type="Proteomes" id="UP001456524">
    <property type="component" value="Unassembled WGS sequence"/>
</dbReference>
<accession>A0ABR1Y6L2</accession>
<sequence>MSSIICAHSRLLPALPLPVFSSHPPGPSTFSPAALAKPQRKPRLPPFLTSFLSEGASSVTETASMDDFANTEEGLAKAQIAAEGINQLRAHGAFDVQGTMPAEMIEKIFSAGWLTGERWAERQARERDKTTSGSHVEYREGYRDGYKDGNRDGHEASVACLNAPRGPPAMSIESDTTFGSNATQICGSPQSNPALGAILASNMTENRQTTPETQGAATSIDTSATIEQQALPTTSQNQQPEALHEVEETQPSPPPAPDTQQIKVETRQSLSPMDVDGKDLSGNKDITPSLHSKRADSLVDSVEKPTATERPEKPDNPLKRLREVVESVENHVKSEHHPKRPKEEVIKGTEGKRKKITASSLGNFVYSSEDGLDTKDLLMTTCADSLRRRPCQLGPNDDTNCSSFHLCVSYNKDRCPYPTHHGNLLHLPPTCISVIRNRPCFNPHDCGFGHDHPEVRVRKYSSLNAMYLDSQARGRSTTSTKRPEIPDRPAADRIAARDEPSRERRPVAERSRPFPSGPAADRWPPDHSPRR</sequence>
<organism evidence="2 3">
    <name type="scientific">Phyllosticta citrichinensis</name>
    <dbReference type="NCBI Taxonomy" id="1130410"/>
    <lineage>
        <taxon>Eukaryota</taxon>
        <taxon>Fungi</taxon>
        <taxon>Dikarya</taxon>
        <taxon>Ascomycota</taxon>
        <taxon>Pezizomycotina</taxon>
        <taxon>Dothideomycetes</taxon>
        <taxon>Dothideomycetes incertae sedis</taxon>
        <taxon>Botryosphaeriales</taxon>
        <taxon>Phyllostictaceae</taxon>
        <taxon>Phyllosticta</taxon>
    </lineage>
</organism>
<feature type="region of interest" description="Disordered" evidence="1">
    <location>
        <begin position="230"/>
        <end position="353"/>
    </location>
</feature>
<protein>
    <recommendedName>
        <fullName evidence="4">C3H1-type domain-containing protein</fullName>
    </recommendedName>
</protein>
<comment type="caution">
    <text evidence="2">The sequence shown here is derived from an EMBL/GenBank/DDBJ whole genome shotgun (WGS) entry which is preliminary data.</text>
</comment>
<feature type="compositionally biased region" description="Polar residues" evidence="1">
    <location>
        <begin position="173"/>
        <end position="189"/>
    </location>
</feature>
<feature type="compositionally biased region" description="Basic and acidic residues" evidence="1">
    <location>
        <begin position="122"/>
        <end position="155"/>
    </location>
</feature>
<name>A0ABR1Y6L2_9PEZI</name>
<evidence type="ECO:0008006" key="4">
    <source>
        <dbReference type="Google" id="ProtNLM"/>
    </source>
</evidence>
<feature type="compositionally biased region" description="Basic and acidic residues" evidence="1">
    <location>
        <begin position="293"/>
        <end position="351"/>
    </location>
</feature>
<proteinExistence type="predicted"/>